<evidence type="ECO:0000256" key="2">
    <source>
        <dbReference type="ARBA" id="ARBA00023445"/>
    </source>
</evidence>
<protein>
    <submittedName>
        <fullName evidence="4">Ketoreductase CTB6 )</fullName>
        <ecNumber evidence="4">1.-.-.-</ecNumber>
    </submittedName>
</protein>
<evidence type="ECO:0000259" key="3">
    <source>
        <dbReference type="Pfam" id="PF01370"/>
    </source>
</evidence>
<gene>
    <name evidence="4" type="primary">A0ST44</name>
</gene>
<organism evidence="4">
    <name type="scientific">Ganoderma boninense</name>
    <dbReference type="NCBI Taxonomy" id="34458"/>
    <lineage>
        <taxon>Eukaryota</taxon>
        <taxon>Fungi</taxon>
        <taxon>Dikarya</taxon>
        <taxon>Basidiomycota</taxon>
        <taxon>Agaricomycotina</taxon>
        <taxon>Agaricomycetes</taxon>
        <taxon>Polyporales</taxon>
        <taxon>Polyporaceae</taxon>
        <taxon>Ganoderma</taxon>
    </lineage>
</organism>
<dbReference type="PANTHER" id="PTHR10366">
    <property type="entry name" value="NAD DEPENDENT EPIMERASE/DEHYDRATASE"/>
    <property type="match status" value="1"/>
</dbReference>
<dbReference type="SUPFAM" id="SSF51735">
    <property type="entry name" value="NAD(P)-binding Rossmann-fold domains"/>
    <property type="match status" value="1"/>
</dbReference>
<dbReference type="Gene3D" id="3.40.50.720">
    <property type="entry name" value="NAD(P)-binding Rossmann-like Domain"/>
    <property type="match status" value="1"/>
</dbReference>
<dbReference type="InterPro" id="IPR036291">
    <property type="entry name" value="NAD(P)-bd_dom_sf"/>
</dbReference>
<accession>A0A5K1JR31</accession>
<name>A0A5K1JR31_9APHY</name>
<reference evidence="4" key="1">
    <citation type="submission" date="2019-10" db="EMBL/GenBank/DDBJ databases">
        <authorList>
            <person name="Nor Muhammad N."/>
        </authorList>
    </citation>
    <scope>NUCLEOTIDE SEQUENCE</scope>
</reference>
<keyword evidence="1 4" id="KW-0560">Oxidoreductase</keyword>
<dbReference type="InterPro" id="IPR001509">
    <property type="entry name" value="Epimerase_deHydtase"/>
</dbReference>
<dbReference type="EC" id="1.-.-.-" evidence="4"/>
<dbReference type="GO" id="GO:0016616">
    <property type="term" value="F:oxidoreductase activity, acting on the CH-OH group of donors, NAD or NADP as acceptor"/>
    <property type="evidence" value="ECO:0007669"/>
    <property type="project" value="TreeGrafter"/>
</dbReference>
<dbReference type="PANTHER" id="PTHR10366:SF564">
    <property type="entry name" value="STEROL-4-ALPHA-CARBOXYLATE 3-DEHYDROGENASE, DECARBOXYLATING"/>
    <property type="match status" value="1"/>
</dbReference>
<dbReference type="EMBL" id="LR723726">
    <property type="protein sequence ID" value="VWO94004.1"/>
    <property type="molecule type" value="Genomic_DNA"/>
</dbReference>
<evidence type="ECO:0000256" key="1">
    <source>
        <dbReference type="ARBA" id="ARBA00023002"/>
    </source>
</evidence>
<evidence type="ECO:0000313" key="4">
    <source>
        <dbReference type="EMBL" id="VWO94004.1"/>
    </source>
</evidence>
<comment type="similarity">
    <text evidence="2">Belongs to the NAD(P)-dependent epimerase/dehydratase family. Dihydroflavonol-4-reductase subfamily.</text>
</comment>
<dbReference type="Pfam" id="PF01370">
    <property type="entry name" value="Epimerase"/>
    <property type="match status" value="1"/>
</dbReference>
<dbReference type="AlphaFoldDB" id="A0A5K1JR31"/>
<dbReference type="InterPro" id="IPR050425">
    <property type="entry name" value="NAD(P)_dehydrat-like"/>
</dbReference>
<proteinExistence type="inferred from homology"/>
<feature type="domain" description="NAD-dependent epimerase/dehydratase" evidence="3">
    <location>
        <begin position="9"/>
        <end position="309"/>
    </location>
</feature>
<sequence>MPTLASGKVLVTGANGYIAAWVVKDLLENGYAVRGTVRSESKATYLREYFKAFGDKFEIAIVPDITKVRSICPLLFHIYVLIRPSGDDAQDGAFDQHVADVDAIAHIASPVHLSDGEPSEVIDPAVRGTRTVLSSALLHRARVRRVFVTSSAAALKGGNDVDLAGRTSNRIDESSWNNYSVQRCEEKGRAADPMHKYSASKVLAERGAWEFYESAKKDLAAKGETLEWDMAVFCPPFVFGPSVQESPSPEALSGSQAEFYKRVVQGVTGGELEQLTQFGLWVVDVRDLARAFVLGLQKEEAGGERFVICGFPAAWQDLSE</sequence>